<name>A0A932GQZ1_UNCTE</name>
<feature type="domain" description="SAICAR synthetase/ADE2 N-terminal" evidence="12">
    <location>
        <begin position="6"/>
        <end position="231"/>
    </location>
</feature>
<dbReference type="CDD" id="cd01415">
    <property type="entry name" value="SAICAR_synt_PurC"/>
    <property type="match status" value="1"/>
</dbReference>
<evidence type="ECO:0000256" key="4">
    <source>
        <dbReference type="ARBA" id="ARBA00016460"/>
    </source>
</evidence>
<protein>
    <recommendedName>
        <fullName evidence="4 11">Phosphoribosylaminoimidazole-succinocarboxamide synthase</fullName>
        <ecNumber evidence="3 11">6.3.2.6</ecNumber>
    </recommendedName>
    <alternativeName>
        <fullName evidence="9 11">SAICAR synthetase</fullName>
    </alternativeName>
</protein>
<dbReference type="InterPro" id="IPR028923">
    <property type="entry name" value="SAICAR_synt/ADE2_N"/>
</dbReference>
<dbReference type="PANTHER" id="PTHR43599">
    <property type="entry name" value="MULTIFUNCTIONAL PROTEIN ADE2"/>
    <property type="match status" value="1"/>
</dbReference>
<keyword evidence="8 11" id="KW-0067">ATP-binding</keyword>
<dbReference type="FunFam" id="3.30.200.20:FF:000086">
    <property type="entry name" value="Phosphoribosylaminoimidazole-succinocarboxamide synthase"/>
    <property type="match status" value="1"/>
</dbReference>
<comment type="caution">
    <text evidence="13">The sequence shown here is derived from an EMBL/GenBank/DDBJ whole genome shotgun (WGS) entry which is preliminary data.</text>
</comment>
<dbReference type="NCBIfam" id="TIGR00081">
    <property type="entry name" value="purC"/>
    <property type="match status" value="1"/>
</dbReference>
<keyword evidence="7 11" id="KW-0658">Purine biosynthesis</keyword>
<reference evidence="13" key="1">
    <citation type="submission" date="2020-07" db="EMBL/GenBank/DDBJ databases">
        <title>Huge and variable diversity of episymbiotic CPR bacteria and DPANN archaea in groundwater ecosystems.</title>
        <authorList>
            <person name="He C.Y."/>
            <person name="Keren R."/>
            <person name="Whittaker M."/>
            <person name="Farag I.F."/>
            <person name="Doudna J."/>
            <person name="Cate J.H.D."/>
            <person name="Banfield J.F."/>
        </authorList>
    </citation>
    <scope>NUCLEOTIDE SEQUENCE</scope>
    <source>
        <strain evidence="13">NC_groundwater_717_Ag_S-0.2um_59_8</strain>
    </source>
</reference>
<dbReference type="AlphaFoldDB" id="A0A932GQZ1"/>
<dbReference type="InterPro" id="IPR050089">
    <property type="entry name" value="SAICAR_synthetase"/>
</dbReference>
<evidence type="ECO:0000256" key="2">
    <source>
        <dbReference type="ARBA" id="ARBA00010190"/>
    </source>
</evidence>
<comment type="similarity">
    <text evidence="2 11">Belongs to the SAICAR synthetase family.</text>
</comment>
<gene>
    <name evidence="11" type="primary">purC</name>
    <name evidence="13" type="ORF">HYY65_10955</name>
</gene>
<dbReference type="HAMAP" id="MF_00137">
    <property type="entry name" value="SAICAR_synth"/>
    <property type="match status" value="1"/>
</dbReference>
<evidence type="ECO:0000256" key="1">
    <source>
        <dbReference type="ARBA" id="ARBA00004672"/>
    </source>
</evidence>
<dbReference type="Pfam" id="PF01259">
    <property type="entry name" value="SAICAR_synt"/>
    <property type="match status" value="1"/>
</dbReference>
<dbReference type="PROSITE" id="PS01057">
    <property type="entry name" value="SAICAR_SYNTHETASE_1"/>
    <property type="match status" value="1"/>
</dbReference>
<keyword evidence="5 11" id="KW-0436">Ligase</keyword>
<evidence type="ECO:0000256" key="11">
    <source>
        <dbReference type="HAMAP-Rule" id="MF_00137"/>
    </source>
</evidence>
<dbReference type="GO" id="GO:0006189">
    <property type="term" value="P:'de novo' IMP biosynthetic process"/>
    <property type="evidence" value="ECO:0007669"/>
    <property type="project" value="UniProtKB-UniRule"/>
</dbReference>
<proteinExistence type="inferred from homology"/>
<dbReference type="InterPro" id="IPR001636">
    <property type="entry name" value="SAICAR_synth"/>
</dbReference>
<dbReference type="Proteomes" id="UP000741360">
    <property type="component" value="Unassembled WGS sequence"/>
</dbReference>
<dbReference type="PROSITE" id="PS01058">
    <property type="entry name" value="SAICAR_SYNTHETASE_2"/>
    <property type="match status" value="1"/>
</dbReference>
<comment type="catalytic activity">
    <reaction evidence="10 11">
        <text>5-amino-1-(5-phospho-D-ribosyl)imidazole-4-carboxylate + L-aspartate + ATP = (2S)-2-[5-amino-1-(5-phospho-beta-D-ribosyl)imidazole-4-carboxamido]succinate + ADP + phosphate + 2 H(+)</text>
        <dbReference type="Rhea" id="RHEA:22628"/>
        <dbReference type="ChEBI" id="CHEBI:15378"/>
        <dbReference type="ChEBI" id="CHEBI:29991"/>
        <dbReference type="ChEBI" id="CHEBI:30616"/>
        <dbReference type="ChEBI" id="CHEBI:43474"/>
        <dbReference type="ChEBI" id="CHEBI:58443"/>
        <dbReference type="ChEBI" id="CHEBI:77657"/>
        <dbReference type="ChEBI" id="CHEBI:456216"/>
        <dbReference type="EC" id="6.3.2.6"/>
    </reaction>
</comment>
<dbReference type="Gene3D" id="3.30.200.20">
    <property type="entry name" value="Phosphorylase Kinase, domain 1"/>
    <property type="match status" value="1"/>
</dbReference>
<dbReference type="GO" id="GO:0004639">
    <property type="term" value="F:phosphoribosylaminoimidazolesuccinocarboxamide synthase activity"/>
    <property type="evidence" value="ECO:0007669"/>
    <property type="project" value="UniProtKB-UniRule"/>
</dbReference>
<accession>A0A932GQZ1</accession>
<organism evidence="13 14">
    <name type="scientific">Tectimicrobiota bacterium</name>
    <dbReference type="NCBI Taxonomy" id="2528274"/>
    <lineage>
        <taxon>Bacteria</taxon>
        <taxon>Pseudomonadati</taxon>
        <taxon>Nitrospinota/Tectimicrobiota group</taxon>
        <taxon>Candidatus Tectimicrobiota</taxon>
    </lineage>
</organism>
<evidence type="ECO:0000256" key="8">
    <source>
        <dbReference type="ARBA" id="ARBA00022840"/>
    </source>
</evidence>
<dbReference type="GO" id="GO:0005524">
    <property type="term" value="F:ATP binding"/>
    <property type="evidence" value="ECO:0007669"/>
    <property type="project" value="UniProtKB-KW"/>
</dbReference>
<evidence type="ECO:0000256" key="10">
    <source>
        <dbReference type="ARBA" id="ARBA00048475"/>
    </source>
</evidence>
<evidence type="ECO:0000256" key="6">
    <source>
        <dbReference type="ARBA" id="ARBA00022741"/>
    </source>
</evidence>
<keyword evidence="6 11" id="KW-0547">Nucleotide-binding</keyword>
<evidence type="ECO:0000256" key="9">
    <source>
        <dbReference type="ARBA" id="ARBA00030409"/>
    </source>
</evidence>
<dbReference type="EMBL" id="JACPSX010000211">
    <property type="protein sequence ID" value="MBI3015556.1"/>
    <property type="molecule type" value="Genomic_DNA"/>
</dbReference>
<comment type="pathway">
    <text evidence="1 11">Purine metabolism; IMP biosynthesis via de novo pathway; 5-amino-1-(5-phospho-D-ribosyl)imidazole-4-carboxamide from 5-amino-1-(5-phospho-D-ribosyl)imidazole-4-carboxylate: step 1/2.</text>
</comment>
<evidence type="ECO:0000313" key="13">
    <source>
        <dbReference type="EMBL" id="MBI3015556.1"/>
    </source>
</evidence>
<dbReference type="EC" id="6.3.2.6" evidence="3 11"/>
<dbReference type="GO" id="GO:0009236">
    <property type="term" value="P:cobalamin biosynthetic process"/>
    <property type="evidence" value="ECO:0007669"/>
    <property type="project" value="InterPro"/>
</dbReference>
<dbReference type="InterPro" id="IPR033934">
    <property type="entry name" value="SAICAR_synt_PurC"/>
</dbReference>
<dbReference type="FunFam" id="3.30.470.20:FF:000006">
    <property type="entry name" value="Phosphoribosylaminoimidazole-succinocarboxamide synthase"/>
    <property type="match status" value="1"/>
</dbReference>
<dbReference type="Gene3D" id="3.30.470.20">
    <property type="entry name" value="ATP-grasp fold, B domain"/>
    <property type="match status" value="1"/>
</dbReference>
<dbReference type="SUPFAM" id="SSF56104">
    <property type="entry name" value="SAICAR synthase-like"/>
    <property type="match status" value="1"/>
</dbReference>
<evidence type="ECO:0000256" key="3">
    <source>
        <dbReference type="ARBA" id="ARBA00012217"/>
    </source>
</evidence>
<dbReference type="PANTHER" id="PTHR43599:SF3">
    <property type="entry name" value="SI:DKEY-6E2.2"/>
    <property type="match status" value="1"/>
</dbReference>
<evidence type="ECO:0000256" key="5">
    <source>
        <dbReference type="ARBA" id="ARBA00022598"/>
    </source>
</evidence>
<evidence type="ECO:0000313" key="14">
    <source>
        <dbReference type="Proteomes" id="UP000741360"/>
    </source>
</evidence>
<evidence type="ECO:0000259" key="12">
    <source>
        <dbReference type="Pfam" id="PF01259"/>
    </source>
</evidence>
<dbReference type="InterPro" id="IPR018236">
    <property type="entry name" value="SAICAR_synthetase_CS"/>
</dbReference>
<evidence type="ECO:0000256" key="7">
    <source>
        <dbReference type="ARBA" id="ARBA00022755"/>
    </source>
</evidence>
<sequence length="235" mass="27402">MEKRQKIYEGKAKILYTTDDPDRIIQYFKDDATAFNAQKKGTIQEKGILNNRISSRLFTYLEERGIRTHFMRQLSDREMLVKTLQIVPVEVVVRNIIAGSLAQRMGMPEGGDLKLPVLEFYYKKDELGDPMINESHIAAFDLAKPQEISVIREVALAVNRHLTAFFEERGILLVDFKLEFGRHKGEILLGDEITPDGCRLWDRVTREKMDKDRFRRDLGKVEEAYQEVYRRVCQS</sequence>